<dbReference type="Proteomes" id="UP001152531">
    <property type="component" value="Unassembled WGS sequence"/>
</dbReference>
<evidence type="ECO:0000313" key="1">
    <source>
        <dbReference type="EMBL" id="CAH6720023.1"/>
    </source>
</evidence>
<reference evidence="1" key="1">
    <citation type="submission" date="2022-06" db="EMBL/GenBank/DDBJ databases">
        <authorList>
            <person name="Legras J.-L."/>
            <person name="Devillers H."/>
            <person name="Grondin C."/>
        </authorList>
    </citation>
    <scope>NUCLEOTIDE SEQUENCE</scope>
    <source>
        <strain evidence="1">CLIB 1444</strain>
    </source>
</reference>
<dbReference type="EMBL" id="CALSDN010000003">
    <property type="protein sequence ID" value="CAH6720023.1"/>
    <property type="molecule type" value="Genomic_DNA"/>
</dbReference>
<sequence length="201" mass="23549">MRKINSLLRKNKRELDRSMNQLQPLKKKTEGLIKKSVKDKDLKSARIYAKELQNIKKQYNKLHLSKTRIDSINMTINEQWSMNKLTSSLQSSTIVMKDVNSLVHLGVVSGTMQELQKELMKSGIINEMMDDMVDLDMDEELEDESQEEINKIIEDLTAKEFNKIDNEVPQTRFEEPEPVQDIEEDHEALDEMRERLKALQE</sequence>
<keyword evidence="2" id="KW-1185">Reference proteome</keyword>
<protein>
    <submittedName>
        <fullName evidence="1">Vacuolar protein-sorting-associated protein 24</fullName>
    </submittedName>
</protein>
<comment type="caution">
    <text evidence="1">The sequence shown here is derived from an EMBL/GenBank/DDBJ whole genome shotgun (WGS) entry which is preliminary data.</text>
</comment>
<accession>A0ACA9Y502</accession>
<proteinExistence type="predicted"/>
<name>A0ACA9Y502_9ASCO</name>
<gene>
    <name evidence="1" type="ORF">CLIB1444_03S02696</name>
</gene>
<evidence type="ECO:0000313" key="2">
    <source>
        <dbReference type="Proteomes" id="UP001152531"/>
    </source>
</evidence>
<organism evidence="1 2">
    <name type="scientific">[Candida] jaroonii</name>
    <dbReference type="NCBI Taxonomy" id="467808"/>
    <lineage>
        <taxon>Eukaryota</taxon>
        <taxon>Fungi</taxon>
        <taxon>Dikarya</taxon>
        <taxon>Ascomycota</taxon>
        <taxon>Saccharomycotina</taxon>
        <taxon>Pichiomycetes</taxon>
        <taxon>Debaryomycetaceae</taxon>
        <taxon>Yamadazyma</taxon>
    </lineage>
</organism>